<dbReference type="Pfam" id="PF01261">
    <property type="entry name" value="AP_endonuc_2"/>
    <property type="match status" value="1"/>
</dbReference>
<organism evidence="3 4">
    <name type="scientific">candidate division KSB3 bacterium</name>
    <dbReference type="NCBI Taxonomy" id="2044937"/>
    <lineage>
        <taxon>Bacteria</taxon>
        <taxon>candidate division KSB3</taxon>
    </lineage>
</organism>
<comment type="caution">
    <text evidence="3">The sequence shown here is derived from an EMBL/GenBank/DDBJ whole genome shotgun (WGS) entry which is preliminary data.</text>
</comment>
<dbReference type="PANTHER" id="PTHR43489:SF7">
    <property type="entry name" value="3-DEHYDRO-D-GULOSIDE 4-EPIMERASE-RELATED"/>
    <property type="match status" value="1"/>
</dbReference>
<evidence type="ECO:0000256" key="1">
    <source>
        <dbReference type="ARBA" id="ARBA00023235"/>
    </source>
</evidence>
<gene>
    <name evidence="3" type="ORF">CSB45_14180</name>
</gene>
<dbReference type="InterPro" id="IPR013022">
    <property type="entry name" value="Xyl_isomerase-like_TIM-brl"/>
</dbReference>
<sequence length="274" mass="30484">MKLAVAIADEQALPSAFVVFRGLEKSIRKAKDLGYEGVELALKNAEEVDLRTLDRVLAETGLEISCISSGQVYADLGLSFTDPDPAKRAAVTDVFRALIDLAADFGQLVNIGRVRGQIGASPREEAEGRFVELARTLCAYAAQKEVTLILEPVNRYEIDFINSVAEGVELMQKVDMPNMKLMPDVFHMNIEDVAIGGELARHIKYVEYIHFADSNRWAPGQGHTDFSDIFRHLKTVKYCGWISLEILPKPDPDTAARQAIETLQPMITDYNRTI</sequence>
<dbReference type="PANTHER" id="PTHR43489">
    <property type="entry name" value="ISOMERASE"/>
    <property type="match status" value="1"/>
</dbReference>
<keyword evidence="1" id="KW-0413">Isomerase</keyword>
<dbReference type="SUPFAM" id="SSF51658">
    <property type="entry name" value="Xylose isomerase-like"/>
    <property type="match status" value="1"/>
</dbReference>
<dbReference type="AlphaFoldDB" id="A0A2G6E1B6"/>
<reference evidence="3 4" key="1">
    <citation type="submission" date="2017-10" db="EMBL/GenBank/DDBJ databases">
        <title>Novel microbial diversity and functional potential in the marine mammal oral microbiome.</title>
        <authorList>
            <person name="Dudek N.K."/>
            <person name="Sun C.L."/>
            <person name="Burstein D."/>
            <person name="Kantor R.S."/>
            <person name="Aliaga Goltsman D.S."/>
            <person name="Bik E.M."/>
            <person name="Thomas B.C."/>
            <person name="Banfield J.F."/>
            <person name="Relman D.A."/>
        </authorList>
    </citation>
    <scope>NUCLEOTIDE SEQUENCE [LARGE SCALE GENOMIC DNA]</scope>
    <source>
        <strain evidence="3">DOLZORAL124_49_17</strain>
    </source>
</reference>
<dbReference type="EMBL" id="PDPS01000042">
    <property type="protein sequence ID" value="PID55864.1"/>
    <property type="molecule type" value="Genomic_DNA"/>
</dbReference>
<feature type="domain" description="Xylose isomerase-like TIM barrel" evidence="2">
    <location>
        <begin position="27"/>
        <end position="264"/>
    </location>
</feature>
<protein>
    <recommendedName>
        <fullName evidence="2">Xylose isomerase-like TIM barrel domain-containing protein</fullName>
    </recommendedName>
</protein>
<evidence type="ECO:0000313" key="3">
    <source>
        <dbReference type="EMBL" id="PID55864.1"/>
    </source>
</evidence>
<dbReference type="InterPro" id="IPR050417">
    <property type="entry name" value="Sugar_Epim/Isomerase"/>
</dbReference>
<dbReference type="Gene3D" id="3.20.20.150">
    <property type="entry name" value="Divalent-metal-dependent TIM barrel enzymes"/>
    <property type="match status" value="1"/>
</dbReference>
<accession>A0A2G6E1B6</accession>
<evidence type="ECO:0000313" key="4">
    <source>
        <dbReference type="Proteomes" id="UP000229740"/>
    </source>
</evidence>
<name>A0A2G6E1B6_9BACT</name>
<dbReference type="Proteomes" id="UP000229740">
    <property type="component" value="Unassembled WGS sequence"/>
</dbReference>
<dbReference type="InterPro" id="IPR036237">
    <property type="entry name" value="Xyl_isomerase-like_sf"/>
</dbReference>
<proteinExistence type="predicted"/>
<dbReference type="GO" id="GO:0016853">
    <property type="term" value="F:isomerase activity"/>
    <property type="evidence" value="ECO:0007669"/>
    <property type="project" value="UniProtKB-KW"/>
</dbReference>
<evidence type="ECO:0000259" key="2">
    <source>
        <dbReference type="Pfam" id="PF01261"/>
    </source>
</evidence>